<dbReference type="Proteomes" id="UP000321805">
    <property type="component" value="Chromosome"/>
</dbReference>
<feature type="compositionally biased region" description="Low complexity" evidence="1">
    <location>
        <begin position="1"/>
        <end position="13"/>
    </location>
</feature>
<accession>A0A5B8U1Z5</accession>
<protein>
    <submittedName>
        <fullName evidence="2">Uncharacterized protein</fullName>
    </submittedName>
</protein>
<dbReference type="EMBL" id="CP042430">
    <property type="protein sequence ID" value="QEC46962.1"/>
    <property type="molecule type" value="Genomic_DNA"/>
</dbReference>
<dbReference type="RefSeq" id="WP_146916786.1">
    <property type="nucleotide sequence ID" value="NZ_CP042430.1"/>
</dbReference>
<gene>
    <name evidence="2" type="ORF">FSW04_04730</name>
</gene>
<proteinExistence type="predicted"/>
<name>A0A5B8U1Z5_9ACTN</name>
<organism evidence="2 3">
    <name type="scientific">Baekduia soli</name>
    <dbReference type="NCBI Taxonomy" id="496014"/>
    <lineage>
        <taxon>Bacteria</taxon>
        <taxon>Bacillati</taxon>
        <taxon>Actinomycetota</taxon>
        <taxon>Thermoleophilia</taxon>
        <taxon>Solirubrobacterales</taxon>
        <taxon>Baekduiaceae</taxon>
        <taxon>Baekduia</taxon>
    </lineage>
</organism>
<reference evidence="2 3" key="1">
    <citation type="journal article" date="2018" name="J. Microbiol.">
        <title>Baekduia soli gen. nov., sp. nov., a novel bacterium isolated from the soil of Baekdu Mountain and proposal of a novel family name, Baekduiaceae fam. nov.</title>
        <authorList>
            <person name="An D.S."/>
            <person name="Siddiqi M.Z."/>
            <person name="Kim K.H."/>
            <person name="Yu H.S."/>
            <person name="Im W.T."/>
        </authorList>
    </citation>
    <scope>NUCLEOTIDE SEQUENCE [LARGE SCALE GENOMIC DNA]</scope>
    <source>
        <strain evidence="2 3">BR7-21</strain>
    </source>
</reference>
<evidence type="ECO:0000256" key="1">
    <source>
        <dbReference type="SAM" id="MobiDB-lite"/>
    </source>
</evidence>
<feature type="compositionally biased region" description="Low complexity" evidence="1">
    <location>
        <begin position="21"/>
        <end position="35"/>
    </location>
</feature>
<dbReference type="AlphaFoldDB" id="A0A5B8U1Z5"/>
<sequence>MPTGPEHAAPEAAAESERTRAVGGPAQAPASGSALQARALALQRTVGNRAVAALAHRGRAPQALLQRRRASPRPAPNPNPSWATKGLDNPEHDCKPFPPYKDYHDAKLTWDLYAAIVPDKLTERCHCDLVGEAYAKYLEAQRTSYAYPDTDNCISRQLAQDDITHDTDAMTKRSDPRAIGIEQVLIDRWRRREAGILWYSLTGATRSMEIDYVEATQGSIQPADRGQLTETEISNDLTYVRNDLAGGLLFGSGTADHVTPDSEFGFDTRHVSGTIKITRTDDGSNPNFMDVDEVFTFYYRVHDALDFCPGNTLRKDDWDVDSIAYNTVLSDLSRLEATGMARDVEFTVNYHTTKTVKGWTVGRPRQ</sequence>
<evidence type="ECO:0000313" key="2">
    <source>
        <dbReference type="EMBL" id="QEC46962.1"/>
    </source>
</evidence>
<feature type="region of interest" description="Disordered" evidence="1">
    <location>
        <begin position="1"/>
        <end position="35"/>
    </location>
</feature>
<dbReference type="KEGG" id="bsol:FSW04_04730"/>
<feature type="region of interest" description="Disordered" evidence="1">
    <location>
        <begin position="58"/>
        <end position="90"/>
    </location>
</feature>
<evidence type="ECO:0000313" key="3">
    <source>
        <dbReference type="Proteomes" id="UP000321805"/>
    </source>
</evidence>
<keyword evidence="3" id="KW-1185">Reference proteome</keyword>